<dbReference type="OrthoDB" id="8596416at2"/>
<dbReference type="AlphaFoldDB" id="A0A0T9PP69"/>
<evidence type="ECO:0000256" key="1">
    <source>
        <dbReference type="SAM" id="MobiDB-lite"/>
    </source>
</evidence>
<dbReference type="InterPro" id="IPR025968">
    <property type="entry name" value="YwqJ_deaminase"/>
</dbReference>
<proteinExistence type="predicted"/>
<dbReference type="Proteomes" id="UP000045840">
    <property type="component" value="Unassembled WGS sequence"/>
</dbReference>
<dbReference type="Pfam" id="PF14431">
    <property type="entry name" value="YwqJ-deaminase"/>
    <property type="match status" value="1"/>
</dbReference>
<accession>A0A0T9PP69</accession>
<dbReference type="STRING" id="1288385.ERS137968_03148"/>
<organism evidence="2 5">
    <name type="scientific">Yersinia pekkanenii</name>
    <dbReference type="NCBI Taxonomy" id="1288385"/>
    <lineage>
        <taxon>Bacteria</taxon>
        <taxon>Pseudomonadati</taxon>
        <taxon>Pseudomonadota</taxon>
        <taxon>Gammaproteobacteria</taxon>
        <taxon>Enterobacterales</taxon>
        <taxon>Yersiniaceae</taxon>
        <taxon>Yersinia</taxon>
    </lineage>
</organism>
<dbReference type="Proteomes" id="UP000044625">
    <property type="component" value="Unassembled WGS sequence"/>
</dbReference>
<protein>
    <submittedName>
        <fullName evidence="2">Uncharacterized protein</fullName>
    </submittedName>
</protein>
<evidence type="ECO:0000313" key="2">
    <source>
        <dbReference type="EMBL" id="CNH73215.1"/>
    </source>
</evidence>
<dbReference type="EMBL" id="CQAZ01000015">
    <property type="protein sequence ID" value="CNH73215.1"/>
    <property type="molecule type" value="Genomic_DNA"/>
</dbReference>
<sequence>MLVNYENELTKLSLIDMESLINYLKAIGDEDTIAKMKSYKPKGNYEDVIFAANLAQELISGMKNFSEKFSEEEFSAVIYKLTIEKGISSLNLTRIYNRFILDNKRLNPFFEFFSKEKPAGYFTIADFKKSGSAESRSEFNQQFYDYRDKYNKYDAEILSCSLIAGSGITFDEINQKPQSVQTLAVFGKTLDNYTTAHHEVIHIVEKPPQYIPGRIILMQLSSGRYILVSNLMGNLSSVILTEQAGDKINDLLSNELVTFEKNWVTKKVDKRYRQYKDLYYRQQVNDMIIKPLYGNDWNNNPIKNISHEYFTLAKDDKANPILINDTSTVAGTLAQGLEIAQAAYVEVLHQVMDETNEIWKAIRGTIPLVNIVYHSLTDSEYKIDSGELLLDLISIIPVVKGIGVTIKSASSIMRLGSTSLKAGMKNGLRGFGLYTYVARQISPDLLSATLKNSSLMTKALYDAMEPIPLRSSLKGLYKGVKNDLKLTSLDGFSGDVLARKNIKADLELMNDGVLKDNSGKRFIRGEKGELYHVEKNHRNNRWMLIDGDKKTPIINSCGRWWRIRNETKNRELFRKKWEVNDINFEGVHSNHGIYKIRPDNLQSVQDYNYYIKNNNKFYQVKYDKENNTLRLINPTSPSLLGHYPPIMLDKNNKWVFNTNIGLKGGGKDSFLREFFGKNKHKSSQTHESSTKKQKNIPSEVTVAPPKVQASTSDPSAPAILVHVVHVKSPPIPKVKSDPNEITPRDAMIVVPLRSGKVNNDTPPLIDPEKYNKLDSLSLERTKVSDSTIRSAIYNKNGITGPFYGVGDHYKKITENTDSILKQSAENDKKLKGTLDKMKVKEAVDMKFTKGKLRSYAAHSGASNTAIHTDSYKDGFFNLPGSLSEKNPFPGVKIIEDTVNPALLKYKPINIPRTTKWNPKSDLGSYHVEDTEKYISEVKSLYEKSGVKLTPLVEKRIRDYLLAQKNILPKKAGIAGLHAEVQAFNYMVTKFNKDVTQAENLNQIYIFTKRLVGNKNNDFPACVNCSGILSGLENIMTGKVEKDVKLNRRHSW</sequence>
<dbReference type="RefSeq" id="WP_049612746.1">
    <property type="nucleotide sequence ID" value="NZ_CAWMMU010000017.1"/>
</dbReference>
<evidence type="ECO:0000313" key="4">
    <source>
        <dbReference type="Proteomes" id="UP000044625"/>
    </source>
</evidence>
<reference evidence="5" key="1">
    <citation type="submission" date="2015-03" db="EMBL/GenBank/DDBJ databases">
        <authorList>
            <consortium name="Pathogen Informatics"/>
        </authorList>
    </citation>
    <scope>NUCLEOTIDE SEQUENCE [LARGE SCALE GENOMIC DNA]</scope>
    <source>
        <strain evidence="5">A125KOH2</strain>
    </source>
</reference>
<name>A0A0T9PP69_9GAMM</name>
<reference evidence="2" key="2">
    <citation type="submission" date="2015-03" db="EMBL/GenBank/DDBJ databases">
        <authorList>
            <person name="Murphy D."/>
        </authorList>
    </citation>
    <scope>NUCLEOTIDE SEQUENCE [LARGE SCALE GENOMIC DNA]</scope>
    <source>
        <strain evidence="2">A125KOH2</strain>
    </source>
</reference>
<feature type="region of interest" description="Disordered" evidence="1">
    <location>
        <begin position="678"/>
        <end position="699"/>
    </location>
</feature>
<keyword evidence="4" id="KW-1185">Reference proteome</keyword>
<evidence type="ECO:0000313" key="5">
    <source>
        <dbReference type="Proteomes" id="UP000045840"/>
    </source>
</evidence>
<evidence type="ECO:0000313" key="3">
    <source>
        <dbReference type="EMBL" id="CRY68050.1"/>
    </source>
</evidence>
<reference evidence="3 4" key="3">
    <citation type="submission" date="2015-03" db="EMBL/GenBank/DDBJ databases">
        <authorList>
            <consortium name="Pathogen Informatics"/>
            <person name="Murphy D."/>
        </authorList>
    </citation>
    <scope>NUCLEOTIDE SEQUENCE [LARGE SCALE GENOMIC DNA]</scope>
    <source>
        <strain evidence="4">type strain: CIP110230</strain>
        <strain evidence="3">Type strain: CIP110230</strain>
    </source>
</reference>
<gene>
    <name evidence="2" type="ORF">ERS008529_01982</name>
    <name evidence="3" type="ORF">ERS137968_03148</name>
</gene>
<dbReference type="EMBL" id="CWJL01000017">
    <property type="protein sequence ID" value="CRY68050.1"/>
    <property type="molecule type" value="Genomic_DNA"/>
</dbReference>